<organism evidence="18 19">
    <name type="scientific">Deferribacter autotrophicus</name>
    <dbReference type="NCBI Taxonomy" id="500465"/>
    <lineage>
        <taxon>Bacteria</taxon>
        <taxon>Pseudomonadati</taxon>
        <taxon>Deferribacterota</taxon>
        <taxon>Deferribacteres</taxon>
        <taxon>Deferribacterales</taxon>
        <taxon>Deferribacteraceae</taxon>
        <taxon>Deferribacter</taxon>
    </lineage>
</organism>
<evidence type="ECO:0000256" key="12">
    <source>
        <dbReference type="ARBA" id="ARBA00047614"/>
    </source>
</evidence>
<evidence type="ECO:0000256" key="14">
    <source>
        <dbReference type="PIRSR" id="PIRSR039102-1"/>
    </source>
</evidence>
<dbReference type="Pfam" id="PF01820">
    <property type="entry name" value="Dala_Dala_lig_N"/>
    <property type="match status" value="1"/>
</dbReference>
<feature type="active site" evidence="14">
    <location>
        <position position="137"/>
    </location>
</feature>
<dbReference type="GO" id="GO:0008360">
    <property type="term" value="P:regulation of cell shape"/>
    <property type="evidence" value="ECO:0007669"/>
    <property type="project" value="UniProtKB-KW"/>
</dbReference>
<dbReference type="InterPro" id="IPR011127">
    <property type="entry name" value="Dala_Dala_lig_N"/>
</dbReference>
<dbReference type="Gene3D" id="3.30.1490.20">
    <property type="entry name" value="ATP-grasp fold, A domain"/>
    <property type="match status" value="1"/>
</dbReference>
<dbReference type="PANTHER" id="PTHR23132">
    <property type="entry name" value="D-ALANINE--D-ALANINE LIGASE"/>
    <property type="match status" value="1"/>
</dbReference>
<dbReference type="PANTHER" id="PTHR23132:SF23">
    <property type="entry name" value="D-ALANINE--D-ALANINE LIGASE B"/>
    <property type="match status" value="1"/>
</dbReference>
<dbReference type="GO" id="GO:0046872">
    <property type="term" value="F:metal ion binding"/>
    <property type="evidence" value="ECO:0007669"/>
    <property type="project" value="UniProtKB-KW"/>
</dbReference>
<evidence type="ECO:0000256" key="13">
    <source>
        <dbReference type="HAMAP-Rule" id="MF_00047"/>
    </source>
</evidence>
<dbReference type="Gene3D" id="3.40.50.20">
    <property type="match status" value="1"/>
</dbReference>
<dbReference type="GO" id="GO:0005737">
    <property type="term" value="C:cytoplasm"/>
    <property type="evidence" value="ECO:0007669"/>
    <property type="project" value="UniProtKB-SubCell"/>
</dbReference>
<evidence type="ECO:0000256" key="11">
    <source>
        <dbReference type="ARBA" id="ARBA00023316"/>
    </source>
</evidence>
<dbReference type="GO" id="GO:0008716">
    <property type="term" value="F:D-alanine-D-alanine ligase activity"/>
    <property type="evidence" value="ECO:0007669"/>
    <property type="project" value="UniProtKB-UniRule"/>
</dbReference>
<dbReference type="InterPro" id="IPR016185">
    <property type="entry name" value="PreATP-grasp_dom_sf"/>
</dbReference>
<keyword evidence="15" id="KW-0464">Manganese</keyword>
<keyword evidence="11 13" id="KW-0961">Cell wall biogenesis/degradation</keyword>
<evidence type="ECO:0000256" key="16">
    <source>
        <dbReference type="PROSITE-ProRule" id="PRU00409"/>
    </source>
</evidence>
<comment type="subcellular location">
    <subcellularLocation>
        <location evidence="2 13">Cytoplasm</location>
    </subcellularLocation>
</comment>
<dbReference type="EMBL" id="VFJB01000006">
    <property type="protein sequence ID" value="KAA0257862.1"/>
    <property type="molecule type" value="Genomic_DNA"/>
</dbReference>
<feature type="binding site" evidence="15">
    <location>
        <position position="256"/>
    </location>
    <ligand>
        <name>Mg(2+)</name>
        <dbReference type="ChEBI" id="CHEBI:18420"/>
        <label>1</label>
    </ligand>
</feature>
<feature type="binding site" evidence="15">
    <location>
        <position position="244"/>
    </location>
    <ligand>
        <name>Mg(2+)</name>
        <dbReference type="ChEBI" id="CHEBI:18420"/>
        <label>1</label>
    </ligand>
</feature>
<dbReference type="NCBIfam" id="NF002378">
    <property type="entry name" value="PRK01372.1"/>
    <property type="match status" value="1"/>
</dbReference>
<gene>
    <name evidence="13" type="primary">ddl</name>
    <name evidence="18" type="ORF">FHQ18_08970</name>
</gene>
<dbReference type="NCBIfam" id="TIGR01205">
    <property type="entry name" value="D_ala_D_alaTIGR"/>
    <property type="match status" value="1"/>
</dbReference>
<comment type="pathway">
    <text evidence="13">Cell wall biogenesis; peptidoglycan biosynthesis.</text>
</comment>
<dbReference type="PROSITE" id="PS00843">
    <property type="entry name" value="DALA_DALA_LIGASE_1"/>
    <property type="match status" value="1"/>
</dbReference>
<name>A0A5A8F5C2_9BACT</name>
<reference evidence="18 19" key="1">
    <citation type="submission" date="2019-06" db="EMBL/GenBank/DDBJ databases">
        <title>Genomic insights into carbon and energy metabolism of Deferribacter autotrophicus revealed new metabolic traits in the phylum Deferribacteres.</title>
        <authorList>
            <person name="Slobodkin A.I."/>
            <person name="Slobodkina G.B."/>
            <person name="Allioux M."/>
            <person name="Alain K."/>
            <person name="Jebbar M."/>
            <person name="Shadrin V."/>
            <person name="Kublanov I.V."/>
            <person name="Toshchakov S.V."/>
            <person name="Bonch-Osmolovskaya E.A."/>
        </authorList>
    </citation>
    <scope>NUCLEOTIDE SEQUENCE [LARGE SCALE GENOMIC DNA]</scope>
    <source>
        <strain evidence="18 19">SL50</strain>
    </source>
</reference>
<evidence type="ECO:0000256" key="5">
    <source>
        <dbReference type="ARBA" id="ARBA00022490"/>
    </source>
</evidence>
<keyword evidence="6 13" id="KW-0436">Ligase</keyword>
<accession>A0A5A8F5C2</accession>
<keyword evidence="19" id="KW-1185">Reference proteome</keyword>
<protein>
    <recommendedName>
        <fullName evidence="4 13">D-alanine--D-alanine ligase</fullName>
        <ecNumber evidence="4 13">6.3.2.4</ecNumber>
    </recommendedName>
    <alternativeName>
        <fullName evidence="13">D-Ala-D-Ala ligase</fullName>
    </alternativeName>
    <alternativeName>
        <fullName evidence="13">D-alanylalanine synthetase</fullName>
    </alternativeName>
</protein>
<evidence type="ECO:0000259" key="17">
    <source>
        <dbReference type="PROSITE" id="PS50975"/>
    </source>
</evidence>
<dbReference type="SUPFAM" id="SSF52440">
    <property type="entry name" value="PreATP-grasp domain"/>
    <property type="match status" value="1"/>
</dbReference>
<feature type="binding site" evidence="15">
    <location>
        <position position="256"/>
    </location>
    <ligand>
        <name>Mg(2+)</name>
        <dbReference type="ChEBI" id="CHEBI:18420"/>
        <label>2</label>
    </ligand>
</feature>
<keyword evidence="10 13" id="KW-0573">Peptidoglycan synthesis</keyword>
<dbReference type="SUPFAM" id="SSF56059">
    <property type="entry name" value="Glutathione synthetase ATP-binding domain-like"/>
    <property type="match status" value="1"/>
</dbReference>
<dbReference type="InterPro" id="IPR013815">
    <property type="entry name" value="ATP_grasp_subdomain_1"/>
</dbReference>
<dbReference type="PIRSF" id="PIRSF039102">
    <property type="entry name" value="Ddl/VanB"/>
    <property type="match status" value="1"/>
</dbReference>
<feature type="binding site" evidence="15">
    <location>
        <position position="258"/>
    </location>
    <ligand>
        <name>Mg(2+)</name>
        <dbReference type="ChEBI" id="CHEBI:18420"/>
        <label>2</label>
    </ligand>
</feature>
<dbReference type="Proteomes" id="UP000322876">
    <property type="component" value="Unassembled WGS sequence"/>
</dbReference>
<dbReference type="HAMAP" id="MF_00047">
    <property type="entry name" value="Dala_Dala_lig"/>
    <property type="match status" value="1"/>
</dbReference>
<comment type="similarity">
    <text evidence="3 13">Belongs to the D-alanine--D-alanine ligase family.</text>
</comment>
<dbReference type="GO" id="GO:0005524">
    <property type="term" value="F:ATP binding"/>
    <property type="evidence" value="ECO:0007669"/>
    <property type="project" value="UniProtKB-UniRule"/>
</dbReference>
<dbReference type="RefSeq" id="WP_149266835.1">
    <property type="nucleotide sequence ID" value="NZ_VFJB01000006.1"/>
</dbReference>
<dbReference type="AlphaFoldDB" id="A0A5A8F5C2"/>
<evidence type="ECO:0000256" key="9">
    <source>
        <dbReference type="ARBA" id="ARBA00022960"/>
    </source>
</evidence>
<dbReference type="EC" id="6.3.2.4" evidence="4 13"/>
<comment type="catalytic activity">
    <reaction evidence="12 13">
        <text>2 D-alanine + ATP = D-alanyl-D-alanine + ADP + phosphate + H(+)</text>
        <dbReference type="Rhea" id="RHEA:11224"/>
        <dbReference type="ChEBI" id="CHEBI:15378"/>
        <dbReference type="ChEBI" id="CHEBI:30616"/>
        <dbReference type="ChEBI" id="CHEBI:43474"/>
        <dbReference type="ChEBI" id="CHEBI:57416"/>
        <dbReference type="ChEBI" id="CHEBI:57822"/>
        <dbReference type="ChEBI" id="CHEBI:456216"/>
        <dbReference type="EC" id="6.3.2.4"/>
    </reaction>
</comment>
<dbReference type="OrthoDB" id="9813261at2"/>
<evidence type="ECO:0000256" key="2">
    <source>
        <dbReference type="ARBA" id="ARBA00004496"/>
    </source>
</evidence>
<keyword evidence="8 16" id="KW-0067">ATP-binding</keyword>
<comment type="function">
    <text evidence="13">Cell wall formation.</text>
</comment>
<feature type="domain" description="ATP-grasp" evidence="17">
    <location>
        <begin position="101"/>
        <end position="289"/>
    </location>
</feature>
<comment type="cofactor">
    <cofactor evidence="15">
        <name>Mg(2+)</name>
        <dbReference type="ChEBI" id="CHEBI:18420"/>
    </cofactor>
    <cofactor evidence="15">
        <name>Mn(2+)</name>
        <dbReference type="ChEBI" id="CHEBI:29035"/>
    </cofactor>
    <text evidence="15">Binds 2 magnesium or manganese ions per subunit.</text>
</comment>
<keyword evidence="5 13" id="KW-0963">Cytoplasm</keyword>
<evidence type="ECO:0000256" key="4">
    <source>
        <dbReference type="ARBA" id="ARBA00012216"/>
    </source>
</evidence>
<dbReference type="GO" id="GO:0071555">
    <property type="term" value="P:cell wall organization"/>
    <property type="evidence" value="ECO:0007669"/>
    <property type="project" value="UniProtKB-KW"/>
</dbReference>
<dbReference type="PROSITE" id="PS50975">
    <property type="entry name" value="ATP_GRASP"/>
    <property type="match status" value="1"/>
</dbReference>
<evidence type="ECO:0000256" key="1">
    <source>
        <dbReference type="ARBA" id="ARBA00001936"/>
    </source>
</evidence>
<keyword evidence="9 13" id="KW-0133">Cell shape</keyword>
<dbReference type="InterPro" id="IPR011095">
    <property type="entry name" value="Dala_Dala_lig_C"/>
</dbReference>
<keyword evidence="15" id="KW-0479">Metal-binding</keyword>
<sequence length="292" mass="32998">MSKRIAVLYGGLSSEREVSLKTGKAVYDALVTLGYETHLIDVDREVDKKIREFKPDYCFIALHGKYGEDGTIQGMLEVMGIPYSGADHISSAIAYDKHYTKIMAEKLGVLTPEYYLAKNEYDARFFPCVVKPAREGSTIGVSIVNEKNEFEKGYRLAKKYDSKVLVERFIKGKELTVGIVNEEVFPVIWIKPVKGFYDYESKYTKGLTEYLFETGLSKEEEAKVKEIALSFSRNIGCSKLCRVDFIFDGKDFYMLEVNTIPGMTETSLLPKAAAKAGYSFNELIDLIITECK</sequence>
<dbReference type="UniPathway" id="UPA00219"/>
<feature type="active site" evidence="14">
    <location>
        <position position="15"/>
    </location>
</feature>
<keyword evidence="15" id="KW-0460">Magnesium</keyword>
<dbReference type="InterPro" id="IPR000291">
    <property type="entry name" value="D-Ala_lig_Van_CS"/>
</dbReference>
<evidence type="ECO:0000256" key="8">
    <source>
        <dbReference type="ARBA" id="ARBA00022840"/>
    </source>
</evidence>
<dbReference type="InterPro" id="IPR011761">
    <property type="entry name" value="ATP-grasp"/>
</dbReference>
<evidence type="ECO:0000313" key="18">
    <source>
        <dbReference type="EMBL" id="KAA0257862.1"/>
    </source>
</evidence>
<evidence type="ECO:0000256" key="10">
    <source>
        <dbReference type="ARBA" id="ARBA00022984"/>
    </source>
</evidence>
<dbReference type="GO" id="GO:0009252">
    <property type="term" value="P:peptidoglycan biosynthetic process"/>
    <property type="evidence" value="ECO:0007669"/>
    <property type="project" value="UniProtKB-UniRule"/>
</dbReference>
<evidence type="ECO:0000256" key="15">
    <source>
        <dbReference type="PIRSR" id="PIRSR039102-3"/>
    </source>
</evidence>
<dbReference type="Pfam" id="PF07478">
    <property type="entry name" value="Dala_Dala_lig_C"/>
    <property type="match status" value="1"/>
</dbReference>
<comment type="cofactor">
    <cofactor evidence="1">
        <name>Mn(2+)</name>
        <dbReference type="ChEBI" id="CHEBI:29035"/>
    </cofactor>
</comment>
<evidence type="ECO:0000256" key="6">
    <source>
        <dbReference type="ARBA" id="ARBA00022598"/>
    </source>
</evidence>
<feature type="active site" evidence="14">
    <location>
        <position position="267"/>
    </location>
</feature>
<evidence type="ECO:0000313" key="19">
    <source>
        <dbReference type="Proteomes" id="UP000322876"/>
    </source>
</evidence>
<evidence type="ECO:0000256" key="7">
    <source>
        <dbReference type="ARBA" id="ARBA00022741"/>
    </source>
</evidence>
<proteinExistence type="inferred from homology"/>
<dbReference type="InterPro" id="IPR005905">
    <property type="entry name" value="D_ala_D_ala"/>
</dbReference>
<evidence type="ECO:0000256" key="3">
    <source>
        <dbReference type="ARBA" id="ARBA00010871"/>
    </source>
</evidence>
<dbReference type="Gene3D" id="3.30.470.20">
    <property type="entry name" value="ATP-grasp fold, B domain"/>
    <property type="match status" value="1"/>
</dbReference>
<keyword evidence="7 16" id="KW-0547">Nucleotide-binding</keyword>
<comment type="caution">
    <text evidence="18">The sequence shown here is derived from an EMBL/GenBank/DDBJ whole genome shotgun (WGS) entry which is preliminary data.</text>
</comment>